<evidence type="ECO:0000313" key="2">
    <source>
        <dbReference type="Proteomes" id="UP000186373"/>
    </source>
</evidence>
<protein>
    <submittedName>
        <fullName evidence="1">Uncharacterized protein</fullName>
    </submittedName>
</protein>
<dbReference type="Proteomes" id="UP000186373">
    <property type="component" value="Unassembled WGS sequence"/>
</dbReference>
<name>A0A1N7HTK8_9FLAO</name>
<proteinExistence type="predicted"/>
<gene>
    <name evidence="1" type="ORF">SAMN05421639_10190</name>
</gene>
<sequence length="81" mass="9745">MVLWSMMLIWLFVIRTVNRKYDFTSNVKKSFFISILTHLIGKSHYPEIEALFAYVGTGHNYEFNNDLRHLQWCSYKQVLIK</sequence>
<keyword evidence="2" id="KW-1185">Reference proteome</keyword>
<reference evidence="2" key="1">
    <citation type="submission" date="2017-01" db="EMBL/GenBank/DDBJ databases">
        <authorList>
            <person name="Varghese N."/>
            <person name="Submissions S."/>
        </authorList>
    </citation>
    <scope>NUCLEOTIDE SEQUENCE [LARGE SCALE GENOMIC DNA]</scope>
    <source>
        <strain evidence="2">DSM 17126</strain>
    </source>
</reference>
<dbReference type="EMBL" id="FTNY01000001">
    <property type="protein sequence ID" value="SIS28156.1"/>
    <property type="molecule type" value="Genomic_DNA"/>
</dbReference>
<accession>A0A1N7HTK8</accession>
<evidence type="ECO:0000313" key="1">
    <source>
        <dbReference type="EMBL" id="SIS28156.1"/>
    </source>
</evidence>
<organism evidence="1 2">
    <name type="scientific">Chryseobacterium shigense</name>
    <dbReference type="NCBI Taxonomy" id="297244"/>
    <lineage>
        <taxon>Bacteria</taxon>
        <taxon>Pseudomonadati</taxon>
        <taxon>Bacteroidota</taxon>
        <taxon>Flavobacteriia</taxon>
        <taxon>Flavobacteriales</taxon>
        <taxon>Weeksellaceae</taxon>
        <taxon>Chryseobacterium group</taxon>
        <taxon>Chryseobacterium</taxon>
    </lineage>
</organism>
<dbReference type="AlphaFoldDB" id="A0A1N7HTK8"/>